<dbReference type="Gene3D" id="3.40.50.300">
    <property type="entry name" value="P-loop containing nucleotide triphosphate hydrolases"/>
    <property type="match status" value="1"/>
</dbReference>
<reference evidence="6" key="1">
    <citation type="submission" date="2016-01" db="EMBL/GenBank/DDBJ databases">
        <authorList>
            <person name="Peeters C."/>
        </authorList>
    </citation>
    <scope>NUCLEOTIDE SEQUENCE [LARGE SCALE GENOMIC DNA]</scope>
    <source>
        <strain evidence="6">LMG 29326</strain>
    </source>
</reference>
<dbReference type="InterPro" id="IPR003593">
    <property type="entry name" value="AAA+_ATPase"/>
</dbReference>
<dbReference type="SUPFAM" id="SSF52540">
    <property type="entry name" value="P-loop containing nucleoside triphosphate hydrolases"/>
    <property type="match status" value="1"/>
</dbReference>
<gene>
    <name evidence="6" type="ORF">AWB83_04174</name>
</gene>
<dbReference type="PANTHER" id="PTHR24220:SF692">
    <property type="entry name" value="ABC TRANSPORTER DOMAIN-CONTAINING PROTEIN"/>
    <property type="match status" value="1"/>
</dbReference>
<dbReference type="GO" id="GO:0022857">
    <property type="term" value="F:transmembrane transporter activity"/>
    <property type="evidence" value="ECO:0007669"/>
    <property type="project" value="TreeGrafter"/>
</dbReference>
<protein>
    <submittedName>
        <fullName evidence="6">ABC transporter ATP-binding protein</fullName>
    </submittedName>
</protein>
<feature type="domain" description="ABC transporter" evidence="5">
    <location>
        <begin position="24"/>
        <end position="271"/>
    </location>
</feature>
<evidence type="ECO:0000313" key="6">
    <source>
        <dbReference type="EMBL" id="SAK79704.1"/>
    </source>
</evidence>
<dbReference type="PROSITE" id="PS50893">
    <property type="entry name" value="ABC_TRANSPORTER_2"/>
    <property type="match status" value="1"/>
</dbReference>
<dbReference type="STRING" id="1777144.AWB83_04174"/>
<evidence type="ECO:0000256" key="3">
    <source>
        <dbReference type="ARBA" id="ARBA00022741"/>
    </source>
</evidence>
<organism evidence="6 7">
    <name type="scientific">Caballeronia ptereochthonis</name>
    <dbReference type="NCBI Taxonomy" id="1777144"/>
    <lineage>
        <taxon>Bacteria</taxon>
        <taxon>Pseudomonadati</taxon>
        <taxon>Pseudomonadota</taxon>
        <taxon>Betaproteobacteria</taxon>
        <taxon>Burkholderiales</taxon>
        <taxon>Burkholderiaceae</taxon>
        <taxon>Caballeronia</taxon>
    </lineage>
</organism>
<dbReference type="Proteomes" id="UP000054978">
    <property type="component" value="Unassembled WGS sequence"/>
</dbReference>
<evidence type="ECO:0000256" key="4">
    <source>
        <dbReference type="ARBA" id="ARBA00022840"/>
    </source>
</evidence>
<dbReference type="GO" id="GO:0016887">
    <property type="term" value="F:ATP hydrolysis activity"/>
    <property type="evidence" value="ECO:0007669"/>
    <property type="project" value="InterPro"/>
</dbReference>
<dbReference type="InterPro" id="IPR027417">
    <property type="entry name" value="P-loop_NTPase"/>
</dbReference>
<dbReference type="GO" id="GO:0005524">
    <property type="term" value="F:ATP binding"/>
    <property type="evidence" value="ECO:0007669"/>
    <property type="project" value="UniProtKB-KW"/>
</dbReference>
<evidence type="ECO:0000256" key="2">
    <source>
        <dbReference type="ARBA" id="ARBA00022519"/>
    </source>
</evidence>
<dbReference type="InterPro" id="IPR003439">
    <property type="entry name" value="ABC_transporter-like_ATP-bd"/>
</dbReference>
<comment type="caution">
    <text evidence="6">The sequence shown here is derived from an EMBL/GenBank/DDBJ whole genome shotgun (WGS) entry which is preliminary data.</text>
</comment>
<evidence type="ECO:0000256" key="1">
    <source>
        <dbReference type="ARBA" id="ARBA00022475"/>
    </source>
</evidence>
<name>A0A158CBM8_9BURK</name>
<proteinExistence type="predicted"/>
<dbReference type="PROSITE" id="PS00211">
    <property type="entry name" value="ABC_TRANSPORTER_1"/>
    <property type="match status" value="1"/>
</dbReference>
<dbReference type="EMBL" id="FCOB02000020">
    <property type="protein sequence ID" value="SAK79704.1"/>
    <property type="molecule type" value="Genomic_DNA"/>
</dbReference>
<keyword evidence="1" id="KW-1003">Cell membrane</keyword>
<dbReference type="GO" id="GO:0005886">
    <property type="term" value="C:plasma membrane"/>
    <property type="evidence" value="ECO:0007669"/>
    <property type="project" value="TreeGrafter"/>
</dbReference>
<dbReference type="InterPro" id="IPR017871">
    <property type="entry name" value="ABC_transporter-like_CS"/>
</dbReference>
<keyword evidence="4 6" id="KW-0067">ATP-binding</keyword>
<keyword evidence="3" id="KW-0547">Nucleotide-binding</keyword>
<dbReference type="SMART" id="SM00382">
    <property type="entry name" value="AAA"/>
    <property type="match status" value="1"/>
</dbReference>
<keyword evidence="2" id="KW-0997">Cell inner membrane</keyword>
<sequence>MLHQLNGRPAARVTTMRERPILMLLAEKICKTFHPGTVDERIALSDVSLKLHAGDFAVVVGGNGAGKSTFLNLLAGEVTPDSGTITVGGCDVTALPTHRRARHIARVFQDPSVGTAAALSLEENLAVANRRGLRRSFSLGLTQSLSEELRERIASFDLGLEKRMKTKASLLSGGQRQALSLLMAVLQRPELLLLDEHTAALDPRTAAIVMRVTEQVVREASLTTLMVTHNMQHAIDYGNRLIMMRDGRIVGDLSGDAKRAMTVEKLVATFNDEPATALTVNS</sequence>
<evidence type="ECO:0000313" key="7">
    <source>
        <dbReference type="Proteomes" id="UP000054978"/>
    </source>
</evidence>
<dbReference type="AlphaFoldDB" id="A0A158CBM8"/>
<keyword evidence="7" id="KW-1185">Reference proteome</keyword>
<evidence type="ECO:0000259" key="5">
    <source>
        <dbReference type="PROSITE" id="PS50893"/>
    </source>
</evidence>
<dbReference type="InterPro" id="IPR015854">
    <property type="entry name" value="ABC_transpr_LolD-like"/>
</dbReference>
<dbReference type="PANTHER" id="PTHR24220">
    <property type="entry name" value="IMPORT ATP-BINDING PROTEIN"/>
    <property type="match status" value="1"/>
</dbReference>
<dbReference type="Pfam" id="PF00005">
    <property type="entry name" value="ABC_tran"/>
    <property type="match status" value="1"/>
</dbReference>
<accession>A0A158CBM8</accession>
<keyword evidence="2" id="KW-0472">Membrane</keyword>